<accession>A0A9P0G8Y3</accession>
<dbReference type="EMBL" id="OV651823">
    <property type="protein sequence ID" value="CAH1101270.1"/>
    <property type="molecule type" value="Genomic_DNA"/>
</dbReference>
<protein>
    <submittedName>
        <fullName evidence="1">Uncharacterized protein</fullName>
    </submittedName>
</protein>
<gene>
    <name evidence="1" type="ORF">PSYICH_LOCUS2633</name>
</gene>
<sequence length="126" mass="14335">MSNKDLSEIVQELKSAICASEARILLKIENYNERIKTFEFENTGLKRSIENLERNLKKNNLVIFGLNLTPEEVSVQNKCNKLNTILETNLNSSVISDLYLLGGNTGKEPIKLELLSRFTKFEILST</sequence>
<name>A0A9P0G8Y3_9CUCU</name>
<dbReference type="Proteomes" id="UP001153636">
    <property type="component" value="Chromosome 11"/>
</dbReference>
<dbReference type="OrthoDB" id="6782207at2759"/>
<organism evidence="1 2">
    <name type="scientific">Psylliodes chrysocephalus</name>
    <dbReference type="NCBI Taxonomy" id="3402493"/>
    <lineage>
        <taxon>Eukaryota</taxon>
        <taxon>Metazoa</taxon>
        <taxon>Ecdysozoa</taxon>
        <taxon>Arthropoda</taxon>
        <taxon>Hexapoda</taxon>
        <taxon>Insecta</taxon>
        <taxon>Pterygota</taxon>
        <taxon>Neoptera</taxon>
        <taxon>Endopterygota</taxon>
        <taxon>Coleoptera</taxon>
        <taxon>Polyphaga</taxon>
        <taxon>Cucujiformia</taxon>
        <taxon>Chrysomeloidea</taxon>
        <taxon>Chrysomelidae</taxon>
        <taxon>Galerucinae</taxon>
        <taxon>Alticini</taxon>
        <taxon>Psylliodes</taxon>
    </lineage>
</organism>
<dbReference type="AlphaFoldDB" id="A0A9P0G8Y3"/>
<keyword evidence="2" id="KW-1185">Reference proteome</keyword>
<proteinExistence type="predicted"/>
<evidence type="ECO:0000313" key="1">
    <source>
        <dbReference type="EMBL" id="CAH1101270.1"/>
    </source>
</evidence>
<reference evidence="1" key="1">
    <citation type="submission" date="2022-01" db="EMBL/GenBank/DDBJ databases">
        <authorList>
            <person name="King R."/>
        </authorList>
    </citation>
    <scope>NUCLEOTIDE SEQUENCE</scope>
</reference>
<evidence type="ECO:0000313" key="2">
    <source>
        <dbReference type="Proteomes" id="UP001153636"/>
    </source>
</evidence>